<reference evidence="1" key="1">
    <citation type="journal article" date="2014" name="Front. Microbiol.">
        <title>High frequency of phylogenetically diverse reductive dehalogenase-homologous genes in deep subseafloor sedimentary metagenomes.</title>
        <authorList>
            <person name="Kawai M."/>
            <person name="Futagami T."/>
            <person name="Toyoda A."/>
            <person name="Takaki Y."/>
            <person name="Nishi S."/>
            <person name="Hori S."/>
            <person name="Arai W."/>
            <person name="Tsubouchi T."/>
            <person name="Morono Y."/>
            <person name="Uchiyama I."/>
            <person name="Ito T."/>
            <person name="Fujiyama A."/>
            <person name="Inagaki F."/>
            <person name="Takami H."/>
        </authorList>
    </citation>
    <scope>NUCLEOTIDE SEQUENCE</scope>
    <source>
        <strain evidence="1">Expedition CK06-06</strain>
    </source>
</reference>
<gene>
    <name evidence="1" type="ORF">S03H2_53172</name>
</gene>
<proteinExistence type="predicted"/>
<dbReference type="EMBL" id="BARU01033834">
    <property type="protein sequence ID" value="GAH71941.1"/>
    <property type="molecule type" value="Genomic_DNA"/>
</dbReference>
<evidence type="ECO:0000313" key="1">
    <source>
        <dbReference type="EMBL" id="GAH71941.1"/>
    </source>
</evidence>
<name>X1HP63_9ZZZZ</name>
<comment type="caution">
    <text evidence="1">The sequence shown here is derived from an EMBL/GenBank/DDBJ whole genome shotgun (WGS) entry which is preliminary data.</text>
</comment>
<protein>
    <submittedName>
        <fullName evidence="1">Uncharacterized protein</fullName>
    </submittedName>
</protein>
<dbReference type="AlphaFoldDB" id="X1HP63"/>
<sequence>MPIRVRAKPPGEFIRDHLVSVGGMDYPQSIHRAYKAYLKAQGLKDGCSRASMSAYIWRANKMGLIVFDHAEAPAYWNAIEDGVEVPADYVRESRPQAPSPRHYYRIIDPTDDRWI</sequence>
<feature type="non-terminal residue" evidence="1">
    <location>
        <position position="115"/>
    </location>
</feature>
<organism evidence="1">
    <name type="scientific">marine sediment metagenome</name>
    <dbReference type="NCBI Taxonomy" id="412755"/>
    <lineage>
        <taxon>unclassified sequences</taxon>
        <taxon>metagenomes</taxon>
        <taxon>ecological metagenomes</taxon>
    </lineage>
</organism>
<accession>X1HP63</accession>